<evidence type="ECO:0000313" key="2">
    <source>
        <dbReference type="Proteomes" id="UP000623467"/>
    </source>
</evidence>
<sequence>METTISTNTLLSFPSSRYPCSSLEDAHKTRTIQRLGGSFSETLPTLFDDVEGDVDGQKRYISHVQRPCQTFQTRLTPSTPQVFYTQLRLTGLGVVFDSQLKKDLEGLQTHPKLNHLPVLTTLCPTVRPAGYCSSNHTHRFCL</sequence>
<protein>
    <submittedName>
        <fullName evidence="1">Uncharacterized protein</fullName>
    </submittedName>
</protein>
<dbReference type="EMBL" id="JACAZH010000018">
    <property type="protein sequence ID" value="KAF7346740.1"/>
    <property type="molecule type" value="Genomic_DNA"/>
</dbReference>
<dbReference type="Proteomes" id="UP000623467">
    <property type="component" value="Unassembled WGS sequence"/>
</dbReference>
<evidence type="ECO:0000313" key="1">
    <source>
        <dbReference type="EMBL" id="KAF7346740.1"/>
    </source>
</evidence>
<organism evidence="1 2">
    <name type="scientific">Mycena sanguinolenta</name>
    <dbReference type="NCBI Taxonomy" id="230812"/>
    <lineage>
        <taxon>Eukaryota</taxon>
        <taxon>Fungi</taxon>
        <taxon>Dikarya</taxon>
        <taxon>Basidiomycota</taxon>
        <taxon>Agaricomycotina</taxon>
        <taxon>Agaricomycetes</taxon>
        <taxon>Agaricomycetidae</taxon>
        <taxon>Agaricales</taxon>
        <taxon>Marasmiineae</taxon>
        <taxon>Mycenaceae</taxon>
        <taxon>Mycena</taxon>
    </lineage>
</organism>
<keyword evidence="2" id="KW-1185">Reference proteome</keyword>
<accession>A0A8H6XRK4</accession>
<comment type="caution">
    <text evidence="1">The sequence shown here is derived from an EMBL/GenBank/DDBJ whole genome shotgun (WGS) entry which is preliminary data.</text>
</comment>
<gene>
    <name evidence="1" type="ORF">MSAN_01812300</name>
</gene>
<reference evidence="1" key="1">
    <citation type="submission" date="2020-05" db="EMBL/GenBank/DDBJ databases">
        <title>Mycena genomes resolve the evolution of fungal bioluminescence.</title>
        <authorList>
            <person name="Tsai I.J."/>
        </authorList>
    </citation>
    <scope>NUCLEOTIDE SEQUENCE</scope>
    <source>
        <strain evidence="1">160909Yilan</strain>
    </source>
</reference>
<proteinExistence type="predicted"/>
<dbReference type="AlphaFoldDB" id="A0A8H6XRK4"/>
<name>A0A8H6XRK4_9AGAR</name>